<dbReference type="InterPro" id="IPR013512">
    <property type="entry name" value="DXP_reductoisomerase_N"/>
</dbReference>
<dbReference type="GO" id="GO:0030604">
    <property type="term" value="F:1-deoxy-D-xylulose-5-phosphate reductoisomerase activity"/>
    <property type="evidence" value="ECO:0007669"/>
    <property type="project" value="UniProtKB-UniRule"/>
</dbReference>
<keyword evidence="5 9" id="KW-0560">Oxidoreductase</keyword>
<keyword evidence="14" id="KW-1185">Reference proteome</keyword>
<keyword evidence="9" id="KW-0460">Magnesium</keyword>
<dbReference type="Pfam" id="PF08436">
    <property type="entry name" value="DXP_redisom_C"/>
    <property type="match status" value="1"/>
</dbReference>
<feature type="binding site" evidence="9">
    <location>
        <position position="211"/>
    </location>
    <ligand>
        <name>1-deoxy-D-xylulose 5-phosphate</name>
        <dbReference type="ChEBI" id="CHEBI:57792"/>
    </ligand>
</feature>
<evidence type="ECO:0000259" key="11">
    <source>
        <dbReference type="Pfam" id="PF08436"/>
    </source>
</evidence>
<keyword evidence="7 9" id="KW-0414">Isoprene biosynthesis</keyword>
<keyword evidence="4 9" id="KW-0521">NADP</keyword>
<feature type="binding site" evidence="9">
    <location>
        <position position="163"/>
    </location>
    <ligand>
        <name>1-deoxy-D-xylulose 5-phosphate</name>
        <dbReference type="ChEBI" id="CHEBI:57792"/>
    </ligand>
</feature>
<comment type="pathway">
    <text evidence="1 9">Isoprenoid biosynthesis; isopentenyl diphosphate biosynthesis via DXP pathway; isopentenyl diphosphate from 1-deoxy-D-xylulose 5-phosphate: step 1/6.</text>
</comment>
<dbReference type="InterPro" id="IPR013644">
    <property type="entry name" value="DXP_reductoisomerase_C"/>
</dbReference>
<feature type="binding site" evidence="9">
    <location>
        <position position="162"/>
    </location>
    <ligand>
        <name>Mn(2+)</name>
        <dbReference type="ChEBI" id="CHEBI:29035"/>
    </ligand>
</feature>
<comment type="similarity">
    <text evidence="2 9">Belongs to the DXR family.</text>
</comment>
<dbReference type="SUPFAM" id="SSF55347">
    <property type="entry name" value="Glyceraldehyde-3-phosphate dehydrogenase-like, C-terminal domain"/>
    <property type="match status" value="1"/>
</dbReference>
<feature type="domain" description="1-deoxy-D-xylulose 5-phosphate reductoisomerase N-terminal" evidence="10">
    <location>
        <begin position="21"/>
        <end position="144"/>
    </location>
</feature>
<dbReference type="InterPro" id="IPR026877">
    <property type="entry name" value="DXPR_C"/>
</dbReference>
<feature type="binding site" evidence="9">
    <location>
        <position position="224"/>
    </location>
    <ligand>
        <name>1-deoxy-D-xylulose 5-phosphate</name>
        <dbReference type="ChEBI" id="CHEBI:57792"/>
    </ligand>
</feature>
<feature type="binding site" evidence="9">
    <location>
        <position position="28"/>
    </location>
    <ligand>
        <name>NADPH</name>
        <dbReference type="ChEBI" id="CHEBI:57783"/>
    </ligand>
</feature>
<dbReference type="GO" id="GO:0070402">
    <property type="term" value="F:NADPH binding"/>
    <property type="evidence" value="ECO:0007669"/>
    <property type="project" value="InterPro"/>
</dbReference>
<evidence type="ECO:0000256" key="9">
    <source>
        <dbReference type="HAMAP-Rule" id="MF_00183"/>
    </source>
</evidence>
<dbReference type="Gene3D" id="3.40.50.720">
    <property type="entry name" value="NAD(P)-binding Rossmann-like Domain"/>
    <property type="match status" value="1"/>
</dbReference>
<feature type="binding site" evidence="9">
    <location>
        <position position="29"/>
    </location>
    <ligand>
        <name>NADPH</name>
        <dbReference type="ChEBI" id="CHEBI:57783"/>
    </ligand>
</feature>
<evidence type="ECO:0000256" key="2">
    <source>
        <dbReference type="ARBA" id="ARBA00006825"/>
    </source>
</evidence>
<dbReference type="GO" id="GO:0016853">
    <property type="term" value="F:isomerase activity"/>
    <property type="evidence" value="ECO:0007669"/>
    <property type="project" value="UniProtKB-KW"/>
</dbReference>
<feature type="binding site" evidence="9">
    <location>
        <position position="233"/>
    </location>
    <ligand>
        <name>Mn(2+)</name>
        <dbReference type="ChEBI" id="CHEBI:29035"/>
    </ligand>
</feature>
<dbReference type="HOGENOM" id="CLU_035714_4_0_0"/>
<evidence type="ECO:0000256" key="4">
    <source>
        <dbReference type="ARBA" id="ARBA00022857"/>
    </source>
</evidence>
<feature type="binding site" evidence="9">
    <location>
        <position position="229"/>
    </location>
    <ligand>
        <name>1-deoxy-D-xylulose 5-phosphate</name>
        <dbReference type="ChEBI" id="CHEBI:57792"/>
    </ligand>
</feature>
<reference evidence="13 14" key="1">
    <citation type="submission" date="2012-02" db="EMBL/GenBank/DDBJ databases">
        <title>Complete genome sequence of Phycisphaera mikurensis NBRC 102666.</title>
        <authorList>
            <person name="Ankai A."/>
            <person name="Hosoyama A."/>
            <person name="Terui Y."/>
            <person name="Sekine M."/>
            <person name="Fukai R."/>
            <person name="Kato Y."/>
            <person name="Nakamura S."/>
            <person name="Yamada-Narita S."/>
            <person name="Kawakoshi A."/>
            <person name="Fukunaga Y."/>
            <person name="Yamazaki S."/>
            <person name="Fujita N."/>
        </authorList>
    </citation>
    <scope>NUCLEOTIDE SEQUENCE [LARGE SCALE GENOMIC DNA]</scope>
    <source>
        <strain evidence="14">NBRC 102666 / KCTC 22515 / FYK2301M01</strain>
    </source>
</reference>
<feature type="domain" description="DXP reductoisomerase C-terminal" evidence="12">
    <location>
        <begin position="273"/>
        <end position="389"/>
    </location>
</feature>
<evidence type="ECO:0000256" key="6">
    <source>
        <dbReference type="ARBA" id="ARBA00023211"/>
    </source>
</evidence>
<dbReference type="PATRIC" id="fig|1142394.8.peg.2538"/>
<dbReference type="Proteomes" id="UP000007881">
    <property type="component" value="Chromosome"/>
</dbReference>
<dbReference type="Gene3D" id="1.10.1740.10">
    <property type="match status" value="1"/>
</dbReference>
<comment type="cofactor">
    <cofactor evidence="9">
        <name>Mg(2+)</name>
        <dbReference type="ChEBI" id="CHEBI:18420"/>
    </cofactor>
    <cofactor evidence="9">
        <name>Mn(2+)</name>
        <dbReference type="ChEBI" id="CHEBI:29035"/>
    </cofactor>
</comment>
<dbReference type="AlphaFoldDB" id="I0IH79"/>
<dbReference type="GO" id="GO:0051484">
    <property type="term" value="P:isopentenyl diphosphate biosynthetic process, methylerythritol 4-phosphate pathway involved in terpenoid biosynthetic process"/>
    <property type="evidence" value="ECO:0007669"/>
    <property type="project" value="TreeGrafter"/>
</dbReference>
<dbReference type="PIRSF" id="PIRSF006205">
    <property type="entry name" value="Dxp_reductismrs"/>
    <property type="match status" value="1"/>
</dbReference>
<evidence type="ECO:0000256" key="1">
    <source>
        <dbReference type="ARBA" id="ARBA00005094"/>
    </source>
</evidence>
<dbReference type="NCBIfam" id="TIGR00243">
    <property type="entry name" value="Dxr"/>
    <property type="match status" value="1"/>
</dbReference>
<proteinExistence type="inferred from homology"/>
<feature type="binding site" evidence="9">
    <location>
        <position position="164"/>
    </location>
    <ligand>
        <name>Mn(2+)</name>
        <dbReference type="ChEBI" id="CHEBI:29035"/>
    </ligand>
</feature>
<feature type="binding site" evidence="9">
    <location>
        <position position="27"/>
    </location>
    <ligand>
        <name>NADPH</name>
        <dbReference type="ChEBI" id="CHEBI:57783"/>
    </ligand>
</feature>
<feature type="binding site" evidence="9">
    <location>
        <position position="137"/>
    </location>
    <ligand>
        <name>1-deoxy-D-xylulose 5-phosphate</name>
        <dbReference type="ChEBI" id="CHEBI:57792"/>
    </ligand>
</feature>
<dbReference type="GO" id="GO:0030145">
    <property type="term" value="F:manganese ion binding"/>
    <property type="evidence" value="ECO:0007669"/>
    <property type="project" value="TreeGrafter"/>
</dbReference>
<protein>
    <recommendedName>
        <fullName evidence="9">1-deoxy-D-xylulose 5-phosphate reductoisomerase</fullName>
        <shortName evidence="9">DXP reductoisomerase</shortName>
        <ecNumber evidence="9">1.1.1.267</ecNumber>
    </recommendedName>
    <alternativeName>
        <fullName evidence="9">1-deoxyxylulose-5-phosphate reductoisomerase</fullName>
    </alternativeName>
    <alternativeName>
        <fullName evidence="9">2-C-methyl-D-erythritol 4-phosphate synthase</fullName>
    </alternativeName>
</protein>
<dbReference type="KEGG" id="phm:PSMK_24580"/>
<dbReference type="InterPro" id="IPR003821">
    <property type="entry name" value="DXP_reductoisomerase"/>
</dbReference>
<evidence type="ECO:0000259" key="12">
    <source>
        <dbReference type="Pfam" id="PF13288"/>
    </source>
</evidence>
<comment type="function">
    <text evidence="9">Catalyzes the NADPH-dependent rearrangement and reduction of 1-deoxy-D-xylulose-5-phosphate (DXP) to 2-C-methyl-D-erythritol 4-phosphate (MEP).</text>
</comment>
<dbReference type="eggNOG" id="COG0743">
    <property type="taxonomic scope" value="Bacteria"/>
</dbReference>
<evidence type="ECO:0000256" key="8">
    <source>
        <dbReference type="ARBA" id="ARBA00048543"/>
    </source>
</evidence>
<dbReference type="InterPro" id="IPR036169">
    <property type="entry name" value="DXPR_C_sf"/>
</dbReference>
<dbReference type="STRING" id="1142394.PSMK_24580"/>
<name>I0IH79_PHYMF</name>
<evidence type="ECO:0000256" key="3">
    <source>
        <dbReference type="ARBA" id="ARBA00022723"/>
    </source>
</evidence>
<dbReference type="HAMAP" id="MF_00183">
    <property type="entry name" value="DXP_reductoisom"/>
    <property type="match status" value="1"/>
</dbReference>
<comment type="catalytic activity">
    <reaction evidence="8">
        <text>2-C-methyl-D-erythritol 4-phosphate + NADP(+) = 1-deoxy-D-xylulose 5-phosphate + NADPH + H(+)</text>
        <dbReference type="Rhea" id="RHEA:13717"/>
        <dbReference type="ChEBI" id="CHEBI:15378"/>
        <dbReference type="ChEBI" id="CHEBI:57783"/>
        <dbReference type="ChEBI" id="CHEBI:57792"/>
        <dbReference type="ChEBI" id="CHEBI:58262"/>
        <dbReference type="ChEBI" id="CHEBI:58349"/>
        <dbReference type="EC" id="1.1.1.267"/>
    </reaction>
    <physiologicalReaction direction="right-to-left" evidence="8">
        <dbReference type="Rhea" id="RHEA:13719"/>
    </physiologicalReaction>
</comment>
<comment type="caution">
    <text evidence="9">Lacks conserved residue(s) required for the propagation of feature annotation.</text>
</comment>
<dbReference type="EMBL" id="AP012338">
    <property type="protein sequence ID" value="BAM04617.1"/>
    <property type="molecule type" value="Genomic_DNA"/>
</dbReference>
<dbReference type="SUPFAM" id="SSF69055">
    <property type="entry name" value="1-deoxy-D-xylulose-5-phosphate reductoisomerase, C-terminal domain"/>
    <property type="match status" value="1"/>
</dbReference>
<evidence type="ECO:0000259" key="10">
    <source>
        <dbReference type="Pfam" id="PF02670"/>
    </source>
</evidence>
<feature type="binding site" evidence="9">
    <location>
        <position position="136"/>
    </location>
    <ligand>
        <name>NADPH</name>
        <dbReference type="ChEBI" id="CHEBI:57783"/>
    </ligand>
</feature>
<accession>I0IH79</accession>
<evidence type="ECO:0000313" key="14">
    <source>
        <dbReference type="Proteomes" id="UP000007881"/>
    </source>
</evidence>
<dbReference type="UniPathway" id="UPA00056">
    <property type="reaction ID" value="UER00092"/>
</dbReference>
<dbReference type="OrthoDB" id="9806546at2"/>
<feature type="binding site" evidence="9">
    <location>
        <position position="164"/>
    </location>
    <ligand>
        <name>1-deoxy-D-xylulose 5-phosphate</name>
        <dbReference type="ChEBI" id="CHEBI:57792"/>
    </ligand>
</feature>
<dbReference type="PANTHER" id="PTHR30525:SF0">
    <property type="entry name" value="1-DEOXY-D-XYLULOSE 5-PHOSPHATE REDUCTOISOMERASE, CHLOROPLASTIC"/>
    <property type="match status" value="1"/>
</dbReference>
<dbReference type="PANTHER" id="PTHR30525">
    <property type="entry name" value="1-DEOXY-D-XYLULOSE 5-PHOSPHATE REDUCTOISOMERASE"/>
    <property type="match status" value="1"/>
</dbReference>
<keyword evidence="13" id="KW-0413">Isomerase</keyword>
<feature type="binding site" evidence="9">
    <location>
        <position position="217"/>
    </location>
    <ligand>
        <name>NADPH</name>
        <dbReference type="ChEBI" id="CHEBI:57783"/>
    </ligand>
</feature>
<dbReference type="SUPFAM" id="SSF51735">
    <property type="entry name" value="NAD(P)-binding Rossmann-fold domains"/>
    <property type="match status" value="1"/>
</dbReference>
<keyword evidence="3 9" id="KW-0479">Metal-binding</keyword>
<feature type="domain" description="1-deoxy-D-xylulose 5-phosphate reductoisomerase C-terminal" evidence="11">
    <location>
        <begin position="158"/>
        <end position="241"/>
    </location>
</feature>
<organism evidence="13 14">
    <name type="scientific">Phycisphaera mikurensis (strain NBRC 102666 / KCTC 22515 / FYK2301M01)</name>
    <dbReference type="NCBI Taxonomy" id="1142394"/>
    <lineage>
        <taxon>Bacteria</taxon>
        <taxon>Pseudomonadati</taxon>
        <taxon>Planctomycetota</taxon>
        <taxon>Phycisphaerae</taxon>
        <taxon>Phycisphaerales</taxon>
        <taxon>Phycisphaeraceae</taxon>
        <taxon>Phycisphaera</taxon>
    </lineage>
</organism>
<dbReference type="Pfam" id="PF02670">
    <property type="entry name" value="DXP_reductoisom"/>
    <property type="match status" value="1"/>
</dbReference>
<dbReference type="Pfam" id="PF13288">
    <property type="entry name" value="DXPR_C"/>
    <property type="match status" value="1"/>
</dbReference>
<sequence>MSSGRDAPPPQPPGPTRTRRVVVLGATGSIGRNTLEVIAHLNGSSGGPRPFEVVALAAGSDAAGLAGAAAAWPRARCSLASLGGDAPPGWLRGPGSAERLVREASADLVVAAVVGVAGLRPVLAAIDAGADVALANKEVLVAAGELVMRRASRSGSRLLPVDSEHAGVLQCLAGHPRERVRRVVLTASGGPFRDRTAVEVADATPDEAVAHPNWDMGPKISVDSATMMNKALELVEAHHLFGLRADQLDAIIHPQSIVHAIVEYEDGGVLAQLGAADMRGPIQAALAWPDRPAGCGERLDLLRLGGLTFRSADPHRFPALGLAQRVMAAGGTAGAVFNAANEAAVAAFLERRVPFGRIVGLVSSALDALPPRPVARLEDVLDADAAARRFVGDAVGSPPAA</sequence>
<feature type="binding site" evidence="9">
    <location>
        <position position="233"/>
    </location>
    <ligand>
        <name>1-deoxy-D-xylulose 5-phosphate</name>
        <dbReference type="ChEBI" id="CHEBI:57792"/>
    </ligand>
</feature>
<dbReference type="EC" id="1.1.1.267" evidence="9"/>
<evidence type="ECO:0000256" key="5">
    <source>
        <dbReference type="ARBA" id="ARBA00023002"/>
    </source>
</evidence>
<gene>
    <name evidence="9 13" type="primary">dxr</name>
    <name evidence="13" type="ordered locus">PSMK_24580</name>
</gene>
<feature type="binding site" evidence="9">
    <location>
        <position position="59"/>
    </location>
    <ligand>
        <name>NADPH</name>
        <dbReference type="ChEBI" id="CHEBI:57783"/>
    </ligand>
</feature>
<feature type="binding site" evidence="9">
    <location>
        <position position="188"/>
    </location>
    <ligand>
        <name>1-deoxy-D-xylulose 5-phosphate</name>
        <dbReference type="ChEBI" id="CHEBI:57792"/>
    </ligand>
</feature>
<feature type="binding site" evidence="9">
    <location>
        <position position="230"/>
    </location>
    <ligand>
        <name>1-deoxy-D-xylulose 5-phosphate</name>
        <dbReference type="ChEBI" id="CHEBI:57792"/>
    </ligand>
</feature>
<evidence type="ECO:0000313" key="13">
    <source>
        <dbReference type="EMBL" id="BAM04617.1"/>
    </source>
</evidence>
<evidence type="ECO:0000256" key="7">
    <source>
        <dbReference type="ARBA" id="ARBA00023229"/>
    </source>
</evidence>
<feature type="binding site" evidence="9">
    <location>
        <position position="138"/>
    </location>
    <ligand>
        <name>NADPH</name>
        <dbReference type="ChEBI" id="CHEBI:57783"/>
    </ligand>
</feature>
<keyword evidence="6 9" id="KW-0464">Manganese</keyword>
<dbReference type="RefSeq" id="WP_014437830.1">
    <property type="nucleotide sequence ID" value="NC_017080.1"/>
</dbReference>
<feature type="binding site" evidence="9">
    <location>
        <position position="30"/>
    </location>
    <ligand>
        <name>NADPH</name>
        <dbReference type="ChEBI" id="CHEBI:57783"/>
    </ligand>
</feature>
<dbReference type="InterPro" id="IPR036291">
    <property type="entry name" value="NAD(P)-bd_dom_sf"/>
</dbReference>